<dbReference type="Pfam" id="PF07883">
    <property type="entry name" value="Cupin_2"/>
    <property type="match status" value="1"/>
</dbReference>
<dbReference type="InterPro" id="IPR013096">
    <property type="entry name" value="Cupin_2"/>
</dbReference>
<dbReference type="InterPro" id="IPR014710">
    <property type="entry name" value="RmlC-like_jellyroll"/>
</dbReference>
<dbReference type="PROSITE" id="PS50943">
    <property type="entry name" value="HTH_CROC1"/>
    <property type="match status" value="1"/>
</dbReference>
<dbReference type="Proteomes" id="UP000630923">
    <property type="component" value="Unassembled WGS sequence"/>
</dbReference>
<protein>
    <submittedName>
        <fullName evidence="3">XRE family transcriptional regulator</fullName>
    </submittedName>
</protein>
<evidence type="ECO:0000256" key="1">
    <source>
        <dbReference type="ARBA" id="ARBA00023125"/>
    </source>
</evidence>
<dbReference type="InterPro" id="IPR001387">
    <property type="entry name" value="Cro/C1-type_HTH"/>
</dbReference>
<comment type="caution">
    <text evidence="3">The sequence shown here is derived from an EMBL/GenBank/DDBJ whole genome shotgun (WGS) entry which is preliminary data.</text>
</comment>
<dbReference type="Gene3D" id="1.10.260.40">
    <property type="entry name" value="lambda repressor-like DNA-binding domains"/>
    <property type="match status" value="1"/>
</dbReference>
<dbReference type="InterPro" id="IPR010982">
    <property type="entry name" value="Lambda_DNA-bd_dom_sf"/>
</dbReference>
<dbReference type="GO" id="GO:0003677">
    <property type="term" value="F:DNA binding"/>
    <property type="evidence" value="ECO:0007669"/>
    <property type="project" value="UniProtKB-KW"/>
</dbReference>
<dbReference type="EMBL" id="BNCI01000001">
    <property type="protein sequence ID" value="GHF14758.1"/>
    <property type="molecule type" value="Genomic_DNA"/>
</dbReference>
<dbReference type="SUPFAM" id="SSF51182">
    <property type="entry name" value="RmlC-like cupins"/>
    <property type="match status" value="1"/>
</dbReference>
<dbReference type="InterPro" id="IPR050807">
    <property type="entry name" value="TransReg_Diox_bact_type"/>
</dbReference>
<dbReference type="AlphaFoldDB" id="A0A919ANR4"/>
<dbReference type="GO" id="GO:0003700">
    <property type="term" value="F:DNA-binding transcription factor activity"/>
    <property type="evidence" value="ECO:0007669"/>
    <property type="project" value="TreeGrafter"/>
</dbReference>
<gene>
    <name evidence="3" type="ORF">GCM10017044_06080</name>
</gene>
<dbReference type="Pfam" id="PF01381">
    <property type="entry name" value="HTH_3"/>
    <property type="match status" value="1"/>
</dbReference>
<accession>A0A919ANR4</accession>
<dbReference type="InterPro" id="IPR011051">
    <property type="entry name" value="RmlC_Cupin_sf"/>
</dbReference>
<sequence>MIFKLLQKNTNEGTGMSSKDLAASLAIGDRIHNRRKELGLTLQLLAKTSGLSASFISLAERNKTVPSLMSLMTLSKALGVSIEYFTEAITAPNPIKKADDPQVLEDTAQLTVTQLSNEIEFGQNLDVLKVRLAPKEPLPIAPKEGEIFLYVLDGSVRFENSDLQETLTVGDSFHIDARVTHTVVNAEQDKDTVLLYACTPSRIQR</sequence>
<dbReference type="SUPFAM" id="SSF47413">
    <property type="entry name" value="lambda repressor-like DNA-binding domains"/>
    <property type="match status" value="1"/>
</dbReference>
<dbReference type="Gene3D" id="2.60.120.10">
    <property type="entry name" value="Jelly Rolls"/>
    <property type="match status" value="1"/>
</dbReference>
<proteinExistence type="predicted"/>
<name>A0A919ANR4_9PROT</name>
<keyword evidence="4" id="KW-1185">Reference proteome</keyword>
<reference evidence="3" key="2">
    <citation type="submission" date="2020-09" db="EMBL/GenBank/DDBJ databases">
        <authorList>
            <person name="Sun Q."/>
            <person name="Kim S."/>
        </authorList>
    </citation>
    <scope>NUCLEOTIDE SEQUENCE</scope>
    <source>
        <strain evidence="3">KCTC 42590</strain>
    </source>
</reference>
<organism evidence="3 4">
    <name type="scientific">Kordiimonas sediminis</name>
    <dbReference type="NCBI Taxonomy" id="1735581"/>
    <lineage>
        <taxon>Bacteria</taxon>
        <taxon>Pseudomonadati</taxon>
        <taxon>Pseudomonadota</taxon>
        <taxon>Alphaproteobacteria</taxon>
        <taxon>Kordiimonadales</taxon>
        <taxon>Kordiimonadaceae</taxon>
        <taxon>Kordiimonas</taxon>
    </lineage>
</organism>
<evidence type="ECO:0000313" key="4">
    <source>
        <dbReference type="Proteomes" id="UP000630923"/>
    </source>
</evidence>
<dbReference type="GO" id="GO:0005829">
    <property type="term" value="C:cytosol"/>
    <property type="evidence" value="ECO:0007669"/>
    <property type="project" value="TreeGrafter"/>
</dbReference>
<dbReference type="CDD" id="cd00093">
    <property type="entry name" value="HTH_XRE"/>
    <property type="match status" value="1"/>
</dbReference>
<dbReference type="PANTHER" id="PTHR46797:SF1">
    <property type="entry name" value="METHYLPHOSPHONATE SYNTHASE"/>
    <property type="match status" value="1"/>
</dbReference>
<evidence type="ECO:0000313" key="3">
    <source>
        <dbReference type="EMBL" id="GHF14758.1"/>
    </source>
</evidence>
<reference evidence="3" key="1">
    <citation type="journal article" date="2014" name="Int. J. Syst. Evol. Microbiol.">
        <title>Complete genome sequence of Corynebacterium casei LMG S-19264T (=DSM 44701T), isolated from a smear-ripened cheese.</title>
        <authorList>
            <consortium name="US DOE Joint Genome Institute (JGI-PGF)"/>
            <person name="Walter F."/>
            <person name="Albersmeier A."/>
            <person name="Kalinowski J."/>
            <person name="Ruckert C."/>
        </authorList>
    </citation>
    <scope>NUCLEOTIDE SEQUENCE</scope>
    <source>
        <strain evidence="3">KCTC 42590</strain>
    </source>
</reference>
<dbReference type="CDD" id="cd02209">
    <property type="entry name" value="cupin_XRE_C"/>
    <property type="match status" value="1"/>
</dbReference>
<keyword evidence="1" id="KW-0238">DNA-binding</keyword>
<dbReference type="SMART" id="SM00530">
    <property type="entry name" value="HTH_XRE"/>
    <property type="match status" value="1"/>
</dbReference>
<evidence type="ECO:0000259" key="2">
    <source>
        <dbReference type="PROSITE" id="PS50943"/>
    </source>
</evidence>
<feature type="domain" description="HTH cro/C1-type" evidence="2">
    <location>
        <begin position="31"/>
        <end position="85"/>
    </location>
</feature>
<dbReference type="PANTHER" id="PTHR46797">
    <property type="entry name" value="HTH-TYPE TRANSCRIPTIONAL REGULATOR"/>
    <property type="match status" value="1"/>
</dbReference>